<dbReference type="EMBL" id="CM001881">
    <property type="protein sequence ID" value="EOY25250.1"/>
    <property type="molecule type" value="Genomic_DNA"/>
</dbReference>
<dbReference type="PANTHER" id="PTHR23155:SF1076">
    <property type="entry name" value="LEUCINE-RICH REPEAT (LRR) FAMILY PROTEIN-RELATED"/>
    <property type="match status" value="1"/>
</dbReference>
<evidence type="ECO:0000256" key="1">
    <source>
        <dbReference type="ARBA" id="ARBA00022737"/>
    </source>
</evidence>
<dbReference type="InterPro" id="IPR032675">
    <property type="entry name" value="LRR_dom_sf"/>
</dbReference>
<dbReference type="Proteomes" id="UP000026915">
    <property type="component" value="Chromosome 3"/>
</dbReference>
<dbReference type="AlphaFoldDB" id="A0A061G5Z7"/>
<keyword evidence="3" id="KW-0175">Coiled coil</keyword>
<dbReference type="InterPro" id="IPR055414">
    <property type="entry name" value="LRR_R13L4/SHOC2-like"/>
</dbReference>
<dbReference type="InParanoid" id="A0A061G5Z7"/>
<organism evidence="6 7">
    <name type="scientific">Theobroma cacao</name>
    <name type="common">Cacao</name>
    <name type="synonym">Cocoa</name>
    <dbReference type="NCBI Taxonomy" id="3641"/>
    <lineage>
        <taxon>Eukaryota</taxon>
        <taxon>Viridiplantae</taxon>
        <taxon>Streptophyta</taxon>
        <taxon>Embryophyta</taxon>
        <taxon>Tracheophyta</taxon>
        <taxon>Spermatophyta</taxon>
        <taxon>Magnoliopsida</taxon>
        <taxon>eudicotyledons</taxon>
        <taxon>Gunneridae</taxon>
        <taxon>Pentapetalae</taxon>
        <taxon>rosids</taxon>
        <taxon>malvids</taxon>
        <taxon>Malvales</taxon>
        <taxon>Malvaceae</taxon>
        <taxon>Byttnerioideae</taxon>
        <taxon>Theobroma</taxon>
    </lineage>
</organism>
<evidence type="ECO:0000256" key="2">
    <source>
        <dbReference type="ARBA" id="ARBA00022821"/>
    </source>
</evidence>
<dbReference type="Gene3D" id="1.10.10.10">
    <property type="entry name" value="Winged helix-like DNA-binding domain superfamily/Winged helix DNA-binding domain"/>
    <property type="match status" value="1"/>
</dbReference>
<feature type="region of interest" description="Disordered" evidence="4">
    <location>
        <begin position="665"/>
        <end position="706"/>
    </location>
</feature>
<feature type="region of interest" description="Disordered" evidence="4">
    <location>
        <begin position="595"/>
        <end position="624"/>
    </location>
</feature>
<dbReference type="eggNOG" id="ENOG502QSXD">
    <property type="taxonomic scope" value="Eukaryota"/>
</dbReference>
<feature type="compositionally biased region" description="Polar residues" evidence="4">
    <location>
        <begin position="342"/>
        <end position="351"/>
    </location>
</feature>
<dbReference type="Pfam" id="PF23598">
    <property type="entry name" value="LRR_14"/>
    <property type="match status" value="1"/>
</dbReference>
<dbReference type="Gramene" id="EOY25250">
    <property type="protein sequence ID" value="EOY25250"/>
    <property type="gene ID" value="TCM_016623"/>
</dbReference>
<feature type="coiled-coil region" evidence="3">
    <location>
        <begin position="97"/>
        <end position="141"/>
    </location>
</feature>
<feature type="compositionally biased region" description="Low complexity" evidence="4">
    <location>
        <begin position="359"/>
        <end position="369"/>
    </location>
</feature>
<feature type="region of interest" description="Disordered" evidence="4">
    <location>
        <begin position="326"/>
        <end position="385"/>
    </location>
</feature>
<protein>
    <submittedName>
        <fullName evidence="6">Leucine-rich repeat family protein, putative</fullName>
    </submittedName>
</protein>
<feature type="compositionally biased region" description="Basic and acidic residues" evidence="4">
    <location>
        <begin position="696"/>
        <end position="706"/>
    </location>
</feature>
<keyword evidence="2" id="KW-0611">Plant defense</keyword>
<dbReference type="Gene3D" id="3.80.10.10">
    <property type="entry name" value="Ribonuclease Inhibitor"/>
    <property type="match status" value="1"/>
</dbReference>
<feature type="compositionally biased region" description="Polar residues" evidence="4">
    <location>
        <begin position="370"/>
        <end position="382"/>
    </location>
</feature>
<evidence type="ECO:0000313" key="7">
    <source>
        <dbReference type="Proteomes" id="UP000026915"/>
    </source>
</evidence>
<dbReference type="SUPFAM" id="SSF52058">
    <property type="entry name" value="L domain-like"/>
    <property type="match status" value="1"/>
</dbReference>
<evidence type="ECO:0000313" key="6">
    <source>
        <dbReference type="EMBL" id="EOY25250.1"/>
    </source>
</evidence>
<keyword evidence="1" id="KW-0677">Repeat</keyword>
<feature type="compositionally biased region" description="Basic and acidic residues" evidence="4">
    <location>
        <begin position="665"/>
        <end position="684"/>
    </location>
</feature>
<evidence type="ECO:0000256" key="4">
    <source>
        <dbReference type="SAM" id="MobiDB-lite"/>
    </source>
</evidence>
<keyword evidence="7" id="KW-1185">Reference proteome</keyword>
<dbReference type="InterPro" id="IPR044974">
    <property type="entry name" value="Disease_R_plants"/>
</dbReference>
<reference evidence="6 7" key="1">
    <citation type="journal article" date="2013" name="Genome Biol.">
        <title>The genome sequence of the most widely cultivated cacao type and its use to identify candidate genes regulating pod color.</title>
        <authorList>
            <person name="Motamayor J.C."/>
            <person name="Mockaitis K."/>
            <person name="Schmutz J."/>
            <person name="Haiminen N."/>
            <person name="Iii D.L."/>
            <person name="Cornejo O."/>
            <person name="Findley S.D."/>
            <person name="Zheng P."/>
            <person name="Utro F."/>
            <person name="Royaert S."/>
            <person name="Saski C."/>
            <person name="Jenkins J."/>
            <person name="Podicheti R."/>
            <person name="Zhao M."/>
            <person name="Scheffler B.E."/>
            <person name="Stack J.C."/>
            <person name="Feltus F.A."/>
            <person name="Mustiga G.M."/>
            <person name="Amores F."/>
            <person name="Phillips W."/>
            <person name="Marelli J.P."/>
            <person name="May G.D."/>
            <person name="Shapiro H."/>
            <person name="Ma J."/>
            <person name="Bustamante C.D."/>
            <person name="Schnell R.J."/>
            <person name="Main D."/>
            <person name="Gilbert D."/>
            <person name="Parida L."/>
            <person name="Kuhn D.N."/>
        </authorList>
    </citation>
    <scope>NUCLEOTIDE SEQUENCE [LARGE SCALE GENOMIC DNA]</scope>
    <source>
        <strain evidence="7">cv. Matina 1-6</strain>
    </source>
</reference>
<accession>A0A061G5Z7</accession>
<dbReference type="FunCoup" id="A0A061G5Z7">
    <property type="interactions" value="434"/>
</dbReference>
<dbReference type="STRING" id="3641.A0A061G5Z7"/>
<dbReference type="InterPro" id="IPR036388">
    <property type="entry name" value="WH-like_DNA-bd_sf"/>
</dbReference>
<dbReference type="PANTHER" id="PTHR23155">
    <property type="entry name" value="DISEASE RESISTANCE PROTEIN RP"/>
    <property type="match status" value="1"/>
</dbReference>
<feature type="domain" description="Disease resistance R13L4/SHOC-2-like LRR" evidence="5">
    <location>
        <begin position="414"/>
        <end position="591"/>
    </location>
</feature>
<proteinExistence type="predicted"/>
<sequence>MSSSKGDSVQHTDAAATISIQSIIDKLTDLRKLLDEKVIKGDVPDRGSQEGGIKLAPSEDGQAKLNTDLEKVCKELDYMIRAFDKLKKFEGDLKEPLKTLDNNVNDILKDLEVLKSSSGSLKQIQQNLKVLRSNITKVKIQIPLQHQASNLISDASRYLQATVASREEGDLPNLYEAAKILEIKGSFYEEIQDKYNGLDKKALKLCLLCFAIFPENAEIKKSLLRFWWFGERLMENPIVTGEKQNMDRVNDILGELIKKGFIEPVEKKSRLPATRYKMHPIVRSLLIKLAKEANFFDYDAKGIPTMDVSASKKSCLIKSEGHSHWFSKNPFQEGEEQKINPGDQQKTNSKGRQQKNSKKQQQTNQEKQQPTSSENQQKTYQENQRKQKELLKNLEELQTLFNISKQFPDLPEEKFSKIKGVRVLYLGRWESTAERHMEVESTEFLKGLEKMKELRFFSLQGISGISTLPKSLGKLINLRILDLRACHNLEELPKELGLLKKLTYLDMSECYLIDNMPKQLTSLSELQVLKGFVISKNRHSCTFGNLTTLSKLKKLTINVNSDEFSIDKAEGDLCRFQALRKLRIAWGAGSSKLIDGNKDEKKGNGNQETNGNKRKFHERQQNDAAKSMLSNLKMPWGACGEGTSKSVAEKKVTATTEKSTLEGKDEIRKIDYGKQESSEGKKQGSDAAKSGAKNLNDNKDAGKQKTEEAISLEKLDLQCFPRPEPPSWLVPEKLESLKSLYIRGGRLSYLGEPKGSKKWEVETLRLKYLTGVQINWKDLQTQFPKLTYLERVNCPGITFCPCDANGVWRNLEKEK</sequence>
<name>A0A061G5Z7_THECC</name>
<dbReference type="HOGENOM" id="CLU_010051_2_0_1"/>
<dbReference type="OMA" id="NMENGKW"/>
<gene>
    <name evidence="6" type="ORF">TCM_016623</name>
</gene>
<evidence type="ECO:0000259" key="5">
    <source>
        <dbReference type="Pfam" id="PF23598"/>
    </source>
</evidence>
<dbReference type="GO" id="GO:0006952">
    <property type="term" value="P:defense response"/>
    <property type="evidence" value="ECO:0007669"/>
    <property type="project" value="UniProtKB-KW"/>
</dbReference>
<evidence type="ECO:0000256" key="3">
    <source>
        <dbReference type="SAM" id="Coils"/>
    </source>
</evidence>